<dbReference type="SUPFAM" id="SSF82171">
    <property type="entry name" value="DPP6 N-terminal domain-like"/>
    <property type="match status" value="1"/>
</dbReference>
<evidence type="ECO:0000313" key="3">
    <source>
        <dbReference type="Proteomes" id="UP000019249"/>
    </source>
</evidence>
<dbReference type="PROSITE" id="PS51257">
    <property type="entry name" value="PROKAR_LIPOPROTEIN"/>
    <property type="match status" value="1"/>
</dbReference>
<protein>
    <submittedName>
        <fullName evidence="2">Lipoprotein</fullName>
    </submittedName>
</protein>
<organism evidence="2 3">
    <name type="scientific">Listeria floridensis FSL S10-1187</name>
    <dbReference type="NCBI Taxonomy" id="1265817"/>
    <lineage>
        <taxon>Bacteria</taxon>
        <taxon>Bacillati</taxon>
        <taxon>Bacillota</taxon>
        <taxon>Bacilli</taxon>
        <taxon>Bacillales</taxon>
        <taxon>Listeriaceae</taxon>
        <taxon>Listeria</taxon>
    </lineage>
</organism>
<keyword evidence="3" id="KW-1185">Reference proteome</keyword>
<evidence type="ECO:0000313" key="2">
    <source>
        <dbReference type="EMBL" id="EUJ31765.1"/>
    </source>
</evidence>
<keyword evidence="2" id="KW-0449">Lipoprotein</keyword>
<name>A0ABN0RF06_9LIST</name>
<reference evidence="2 3" key="1">
    <citation type="journal article" date="2014" name="Int. J. Syst. Evol. Microbiol.">
        <title>Listeria floridensis sp. nov., Listeria aquatica sp. nov., Listeria cornellensis sp. nov., Listeria riparia sp. nov. and Listeria grandensis sp. nov., from agricultural and natural environments.</title>
        <authorList>
            <person name="den Bakker H.C."/>
            <person name="Warchocki S."/>
            <person name="Wright E.M."/>
            <person name="Allred A.F."/>
            <person name="Ahlstrom C."/>
            <person name="Manuel C.S."/>
            <person name="Stasiewicz M.J."/>
            <person name="Burrell A."/>
            <person name="Roof S."/>
            <person name="Strawn L."/>
            <person name="Fortes E.D."/>
            <person name="Nightingale K.K."/>
            <person name="Kephart D."/>
            <person name="Wiedmann M."/>
        </authorList>
    </citation>
    <scope>NUCLEOTIDE SEQUENCE [LARGE SCALE GENOMIC DNA]</scope>
    <source>
        <strain evidence="2 3">FSL S10-1187</strain>
    </source>
</reference>
<dbReference type="EMBL" id="AODF01000015">
    <property type="protein sequence ID" value="EUJ31765.1"/>
    <property type="molecule type" value="Genomic_DNA"/>
</dbReference>
<dbReference type="InterPro" id="IPR048421">
    <property type="entry name" value="YqgU_beta-prop"/>
</dbReference>
<sequence>MKINRISLFFFLFIGVILVLSGCQQDNSVQRQEEKKTKSETQPIQSVDIQNGDFIRTIGWLSNNTVLLQKQTSGKTYLIRYQIFSGKSKTIFETSNTISEIKVSPDYEYFFVYAASNPNQAGLTIYDSKTGDEIEHLEMEPLAANFYWNQETPEKIMIVTYEHDFTFQAHAYNFKESTYEPIPISSPFVSWYSDHFYLENRKSNKEELGNLYLEDTRSCEEESLILANILQFATNRDLLITMERSNRADAVTYDFHTTGFQTISKYEMPREYDELGTFIPYFDLNFSKKMFASFEPYKSRKLKTLQGEYKLIVINPLTGKKSTVMELLDNRPLLSSPNGKYLLYGYQFERVIDVKQKKMSELIVIPSKTY</sequence>
<gene>
    <name evidence="2" type="ORF">MFLO_08137</name>
</gene>
<proteinExistence type="predicted"/>
<accession>A0ABN0RF06</accession>
<feature type="domain" description="YqgU-like 6-bladed beta-propeller" evidence="1">
    <location>
        <begin position="82"/>
        <end position="345"/>
    </location>
</feature>
<evidence type="ECO:0000259" key="1">
    <source>
        <dbReference type="Pfam" id="PF21101"/>
    </source>
</evidence>
<comment type="caution">
    <text evidence="2">The sequence shown here is derived from an EMBL/GenBank/DDBJ whole genome shotgun (WGS) entry which is preliminary data.</text>
</comment>
<dbReference type="Proteomes" id="UP000019249">
    <property type="component" value="Unassembled WGS sequence"/>
</dbReference>
<dbReference type="Pfam" id="PF21101">
    <property type="entry name" value="YqgU"/>
    <property type="match status" value="1"/>
</dbReference>
<dbReference type="RefSeq" id="WP_036097278.1">
    <property type="nucleotide sequence ID" value="NZ_AODF01000015.1"/>
</dbReference>